<dbReference type="OrthoDB" id="5459937at2"/>
<dbReference type="InterPro" id="IPR000182">
    <property type="entry name" value="GNAT_dom"/>
</dbReference>
<feature type="domain" description="N-acetyltransferase" evidence="1">
    <location>
        <begin position="8"/>
        <end position="151"/>
    </location>
</feature>
<dbReference type="AlphaFoldDB" id="A0A1G9B8I4"/>
<dbReference type="SUPFAM" id="SSF55729">
    <property type="entry name" value="Acyl-CoA N-acyltransferases (Nat)"/>
    <property type="match status" value="1"/>
</dbReference>
<protein>
    <submittedName>
        <fullName evidence="2">Acetyltransferase (GNAT) family protein</fullName>
    </submittedName>
</protein>
<dbReference type="RefSeq" id="WP_092499159.1">
    <property type="nucleotide sequence ID" value="NZ_FNFV01000002.1"/>
</dbReference>
<evidence type="ECO:0000259" key="1">
    <source>
        <dbReference type="PROSITE" id="PS51186"/>
    </source>
</evidence>
<dbReference type="Gene3D" id="3.40.630.30">
    <property type="match status" value="1"/>
</dbReference>
<gene>
    <name evidence="2" type="ORF">SAMN05216257_102446</name>
</gene>
<name>A0A1G9B8I4_9RHOB</name>
<keyword evidence="3" id="KW-1185">Reference proteome</keyword>
<dbReference type="Proteomes" id="UP000199328">
    <property type="component" value="Unassembled WGS sequence"/>
</dbReference>
<dbReference type="STRING" id="990712.SAMN05216257_102446"/>
<dbReference type="GO" id="GO:0016747">
    <property type="term" value="F:acyltransferase activity, transferring groups other than amino-acyl groups"/>
    <property type="evidence" value="ECO:0007669"/>
    <property type="project" value="InterPro"/>
</dbReference>
<dbReference type="InterPro" id="IPR016181">
    <property type="entry name" value="Acyl_CoA_acyltransferase"/>
</dbReference>
<dbReference type="Pfam" id="PF13508">
    <property type="entry name" value="Acetyltransf_7"/>
    <property type="match status" value="1"/>
</dbReference>
<proteinExistence type="predicted"/>
<dbReference type="EMBL" id="FNFV01000002">
    <property type="protein sequence ID" value="SDK35783.1"/>
    <property type="molecule type" value="Genomic_DNA"/>
</dbReference>
<dbReference type="PROSITE" id="PS51186">
    <property type="entry name" value="GNAT"/>
    <property type="match status" value="1"/>
</dbReference>
<keyword evidence="2" id="KW-0808">Transferase</keyword>
<evidence type="ECO:0000313" key="3">
    <source>
        <dbReference type="Proteomes" id="UP000199328"/>
    </source>
</evidence>
<sequence>MSFLRPAPRLRPARPEDVPALVGIIAEWAAGTDWLPRATTPEADREAMARLLARAEVTCLCGWRGMLGFIAREGEEVQALYLARSAQGRGHGARLMATAQAASPRLFLWVFPADWRARAFYARQGFREIGRGDGAGNDQGLPEIRLEWRKEG</sequence>
<reference evidence="3" key="1">
    <citation type="submission" date="2016-10" db="EMBL/GenBank/DDBJ databases">
        <authorList>
            <person name="Varghese N."/>
            <person name="Submissions S."/>
        </authorList>
    </citation>
    <scope>NUCLEOTIDE SEQUENCE [LARGE SCALE GENOMIC DNA]</scope>
    <source>
        <strain evidence="3">CGMCC 1.10789</strain>
    </source>
</reference>
<accession>A0A1G9B8I4</accession>
<organism evidence="2 3">
    <name type="scientific">Meinhardsimonia xiamenensis</name>
    <dbReference type="NCBI Taxonomy" id="990712"/>
    <lineage>
        <taxon>Bacteria</taxon>
        <taxon>Pseudomonadati</taxon>
        <taxon>Pseudomonadota</taxon>
        <taxon>Alphaproteobacteria</taxon>
        <taxon>Rhodobacterales</taxon>
        <taxon>Paracoccaceae</taxon>
        <taxon>Meinhardsimonia</taxon>
    </lineage>
</organism>
<evidence type="ECO:0000313" key="2">
    <source>
        <dbReference type="EMBL" id="SDK35783.1"/>
    </source>
</evidence>